<keyword evidence="1" id="KW-0472">Membrane</keyword>
<feature type="transmembrane region" description="Helical" evidence="1">
    <location>
        <begin position="88"/>
        <end position="107"/>
    </location>
</feature>
<feature type="transmembrane region" description="Helical" evidence="1">
    <location>
        <begin position="29"/>
        <end position="49"/>
    </location>
</feature>
<dbReference type="InterPro" id="IPR023393">
    <property type="entry name" value="START-like_dom_sf"/>
</dbReference>
<feature type="transmembrane region" description="Helical" evidence="1">
    <location>
        <begin position="113"/>
        <end position="138"/>
    </location>
</feature>
<name>A0A1C5ITY7_9ACTN</name>
<sequence>MTQVLSDPVHAIGAVPSARRLRAALRSNVVFSSASGLVLLTGGVAATPWGLGPAWLTPLVGAGLLPFAAAVARIAVLPATALRRQAGWVIAADATWVVASLILLITADLPAPGAAVVAAVAAIVATLAGWQTLGLVAIRHDDPLGDLEIVQASRVLPAPPQRVWPLLTDHDLYGRLAPNLSTAQVISEPDQPLRRRCTDTSGNGWEETCTLWDDGRRYAVEVDTSDYPYPLATMRGLWQVDPDPAGSRVTMRFAYRADATLRGGLFAVVFRPLFRPVLARVFSGWRSHLTD</sequence>
<dbReference type="InterPro" id="IPR019587">
    <property type="entry name" value="Polyketide_cyclase/dehydratase"/>
</dbReference>
<dbReference type="SUPFAM" id="SSF55961">
    <property type="entry name" value="Bet v1-like"/>
    <property type="match status" value="1"/>
</dbReference>
<dbReference type="RefSeq" id="WP_170839494.1">
    <property type="nucleotide sequence ID" value="NZ_FMDN01000016.1"/>
</dbReference>
<accession>A0A1C5ITY7</accession>
<proteinExistence type="predicted"/>
<dbReference type="EMBL" id="FMDN01000016">
    <property type="protein sequence ID" value="SCG61790.1"/>
    <property type="molecule type" value="Genomic_DNA"/>
</dbReference>
<dbReference type="Gene3D" id="3.30.530.20">
    <property type="match status" value="1"/>
</dbReference>
<reference evidence="3" key="1">
    <citation type="submission" date="2016-06" db="EMBL/GenBank/DDBJ databases">
        <authorList>
            <person name="Varghese N."/>
        </authorList>
    </citation>
    <scope>NUCLEOTIDE SEQUENCE [LARGE SCALE GENOMIC DNA]</scope>
    <source>
        <strain evidence="3">DSM 43171</strain>
    </source>
</reference>
<evidence type="ECO:0000313" key="3">
    <source>
        <dbReference type="Proteomes" id="UP000199408"/>
    </source>
</evidence>
<evidence type="ECO:0000256" key="1">
    <source>
        <dbReference type="SAM" id="Phobius"/>
    </source>
</evidence>
<feature type="transmembrane region" description="Helical" evidence="1">
    <location>
        <begin position="55"/>
        <end position="76"/>
    </location>
</feature>
<keyword evidence="3" id="KW-1185">Reference proteome</keyword>
<dbReference type="Proteomes" id="UP000199408">
    <property type="component" value="Unassembled WGS sequence"/>
</dbReference>
<keyword evidence="1" id="KW-0812">Transmembrane</keyword>
<evidence type="ECO:0000313" key="2">
    <source>
        <dbReference type="EMBL" id="SCG61790.1"/>
    </source>
</evidence>
<organism evidence="2 3">
    <name type="scientific">Micromonospora halophytica</name>
    <dbReference type="NCBI Taxonomy" id="47864"/>
    <lineage>
        <taxon>Bacteria</taxon>
        <taxon>Bacillati</taxon>
        <taxon>Actinomycetota</taxon>
        <taxon>Actinomycetes</taxon>
        <taxon>Micromonosporales</taxon>
        <taxon>Micromonosporaceae</taxon>
        <taxon>Micromonospora</taxon>
    </lineage>
</organism>
<gene>
    <name evidence="2" type="ORF">GA0070560_116108</name>
</gene>
<keyword evidence="1" id="KW-1133">Transmembrane helix</keyword>
<protein>
    <submittedName>
        <fullName evidence="2">Ribosome association toxin PasT (RatA) of the RatAB toxin-antitoxin module</fullName>
    </submittedName>
</protein>
<dbReference type="Pfam" id="PF10604">
    <property type="entry name" value="Polyketide_cyc2"/>
    <property type="match status" value="1"/>
</dbReference>
<dbReference type="AlphaFoldDB" id="A0A1C5ITY7"/>